<name>A0A392UN29_9FABA</name>
<dbReference type="Proteomes" id="UP000265520">
    <property type="component" value="Unassembled WGS sequence"/>
</dbReference>
<dbReference type="EMBL" id="LXQA010874065">
    <property type="protein sequence ID" value="MCI75049.1"/>
    <property type="molecule type" value="Genomic_DNA"/>
</dbReference>
<reference evidence="1 2" key="1">
    <citation type="journal article" date="2018" name="Front. Plant Sci.">
        <title>Red Clover (Trifolium pratense) and Zigzag Clover (T. medium) - A Picture of Genomic Similarities and Differences.</title>
        <authorList>
            <person name="Dluhosova J."/>
            <person name="Istvanek J."/>
            <person name="Nedelnik J."/>
            <person name="Repkova J."/>
        </authorList>
    </citation>
    <scope>NUCLEOTIDE SEQUENCE [LARGE SCALE GENOMIC DNA]</scope>
    <source>
        <strain evidence="2">cv. 10/8</strain>
        <tissue evidence="1">Leaf</tissue>
    </source>
</reference>
<keyword evidence="2" id="KW-1185">Reference proteome</keyword>
<evidence type="ECO:0000313" key="2">
    <source>
        <dbReference type="Proteomes" id="UP000265520"/>
    </source>
</evidence>
<proteinExistence type="predicted"/>
<accession>A0A392UN29</accession>
<feature type="non-terminal residue" evidence="1">
    <location>
        <position position="1"/>
    </location>
</feature>
<sequence>IIRKKILVLRSSRSVSRLLSGEGLALLPVLA</sequence>
<comment type="caution">
    <text evidence="1">The sequence shown here is derived from an EMBL/GenBank/DDBJ whole genome shotgun (WGS) entry which is preliminary data.</text>
</comment>
<protein>
    <submittedName>
        <fullName evidence="1">Uncharacterized protein</fullName>
    </submittedName>
</protein>
<organism evidence="1 2">
    <name type="scientific">Trifolium medium</name>
    <dbReference type="NCBI Taxonomy" id="97028"/>
    <lineage>
        <taxon>Eukaryota</taxon>
        <taxon>Viridiplantae</taxon>
        <taxon>Streptophyta</taxon>
        <taxon>Embryophyta</taxon>
        <taxon>Tracheophyta</taxon>
        <taxon>Spermatophyta</taxon>
        <taxon>Magnoliopsida</taxon>
        <taxon>eudicotyledons</taxon>
        <taxon>Gunneridae</taxon>
        <taxon>Pentapetalae</taxon>
        <taxon>rosids</taxon>
        <taxon>fabids</taxon>
        <taxon>Fabales</taxon>
        <taxon>Fabaceae</taxon>
        <taxon>Papilionoideae</taxon>
        <taxon>50 kb inversion clade</taxon>
        <taxon>NPAAA clade</taxon>
        <taxon>Hologalegina</taxon>
        <taxon>IRL clade</taxon>
        <taxon>Trifolieae</taxon>
        <taxon>Trifolium</taxon>
    </lineage>
</organism>
<dbReference type="AlphaFoldDB" id="A0A392UN29"/>
<evidence type="ECO:0000313" key="1">
    <source>
        <dbReference type="EMBL" id="MCI75049.1"/>
    </source>
</evidence>